<keyword evidence="1" id="KW-1133">Transmembrane helix</keyword>
<keyword evidence="1" id="KW-0472">Membrane</keyword>
<dbReference type="EMBL" id="FNVA01000006">
    <property type="protein sequence ID" value="SEG53539.1"/>
    <property type="molecule type" value="Genomic_DNA"/>
</dbReference>
<gene>
    <name evidence="2" type="ORF">SAMN05421819_3363</name>
</gene>
<keyword evidence="1" id="KW-0812">Transmembrane</keyword>
<name>A0A1H6AY26_9BACT</name>
<dbReference type="OrthoDB" id="123501at2"/>
<dbReference type="AlphaFoldDB" id="A0A1H6AY26"/>
<organism evidence="2 3">
    <name type="scientific">Bryocella elongata</name>
    <dbReference type="NCBI Taxonomy" id="863522"/>
    <lineage>
        <taxon>Bacteria</taxon>
        <taxon>Pseudomonadati</taxon>
        <taxon>Acidobacteriota</taxon>
        <taxon>Terriglobia</taxon>
        <taxon>Terriglobales</taxon>
        <taxon>Acidobacteriaceae</taxon>
        <taxon>Bryocella</taxon>
    </lineage>
</organism>
<protein>
    <submittedName>
        <fullName evidence="2">Pilus assembly protein Flp/PilA</fullName>
    </submittedName>
</protein>
<dbReference type="InterPro" id="IPR007047">
    <property type="entry name" value="Flp_Fap"/>
</dbReference>
<reference evidence="2 3" key="1">
    <citation type="submission" date="2016-10" db="EMBL/GenBank/DDBJ databases">
        <authorList>
            <person name="de Groot N.N."/>
        </authorList>
    </citation>
    <scope>NUCLEOTIDE SEQUENCE [LARGE SCALE GENOMIC DNA]</scope>
    <source>
        <strain evidence="2 3">DSM 22489</strain>
    </source>
</reference>
<evidence type="ECO:0000313" key="3">
    <source>
        <dbReference type="Proteomes" id="UP000236728"/>
    </source>
</evidence>
<proteinExistence type="predicted"/>
<evidence type="ECO:0000313" key="2">
    <source>
        <dbReference type="EMBL" id="SEG53539.1"/>
    </source>
</evidence>
<feature type="transmembrane region" description="Helical" evidence="1">
    <location>
        <begin position="20"/>
        <end position="42"/>
    </location>
</feature>
<dbReference type="Pfam" id="PF04964">
    <property type="entry name" value="Flp_Fap"/>
    <property type="match status" value="1"/>
</dbReference>
<keyword evidence="3" id="KW-1185">Reference proteome</keyword>
<evidence type="ECO:0000256" key="1">
    <source>
        <dbReference type="SAM" id="Phobius"/>
    </source>
</evidence>
<accession>A0A1H6AY26</accession>
<dbReference type="Proteomes" id="UP000236728">
    <property type="component" value="Unassembled WGS sequence"/>
</dbReference>
<dbReference type="RefSeq" id="WP_103934241.1">
    <property type="nucleotide sequence ID" value="NZ_FNVA01000006.1"/>
</dbReference>
<sequence>MAQRIAFLRDLWNQESGQDLIEYALIGALVALTTIAAMSSLANNIANSFSSAGSQLDSAIPSS</sequence>